<accession>A0ABW4JX10</accession>
<keyword evidence="3" id="KW-1185">Reference proteome</keyword>
<feature type="domain" description="Cell wall hydrolase SleB" evidence="1">
    <location>
        <begin position="279"/>
        <end position="389"/>
    </location>
</feature>
<dbReference type="GO" id="GO:0016787">
    <property type="term" value="F:hydrolase activity"/>
    <property type="evidence" value="ECO:0007669"/>
    <property type="project" value="UniProtKB-KW"/>
</dbReference>
<dbReference type="InterPro" id="IPR011105">
    <property type="entry name" value="Cell_wall_hydrolase_SleB"/>
</dbReference>
<gene>
    <name evidence="2" type="ORF">ACFSC7_06770</name>
</gene>
<dbReference type="InterPro" id="IPR042047">
    <property type="entry name" value="SleB_dom1"/>
</dbReference>
<keyword evidence="2" id="KW-0378">Hydrolase</keyword>
<proteinExistence type="predicted"/>
<dbReference type="Gene3D" id="1.10.10.2520">
    <property type="entry name" value="Cell wall hydrolase SleB, domain 1"/>
    <property type="match status" value="1"/>
</dbReference>
<evidence type="ECO:0000313" key="2">
    <source>
        <dbReference type="EMBL" id="MFD1695213.1"/>
    </source>
</evidence>
<protein>
    <submittedName>
        <fullName evidence="2">Cell wall hydrolase</fullName>
    </submittedName>
</protein>
<organism evidence="2 3">
    <name type="scientific">Roseibium aestuarii</name>
    <dbReference type="NCBI Taxonomy" id="2600299"/>
    <lineage>
        <taxon>Bacteria</taxon>
        <taxon>Pseudomonadati</taxon>
        <taxon>Pseudomonadota</taxon>
        <taxon>Alphaproteobacteria</taxon>
        <taxon>Hyphomicrobiales</taxon>
        <taxon>Stappiaceae</taxon>
        <taxon>Roseibium</taxon>
    </lineage>
</organism>
<dbReference type="Pfam" id="PF07486">
    <property type="entry name" value="Hydrolase_2"/>
    <property type="match status" value="1"/>
</dbReference>
<comment type="caution">
    <text evidence="2">The sequence shown here is derived from an EMBL/GenBank/DDBJ whole genome shotgun (WGS) entry which is preliminary data.</text>
</comment>
<name>A0ABW4JX10_9HYPH</name>
<evidence type="ECO:0000313" key="3">
    <source>
        <dbReference type="Proteomes" id="UP001597327"/>
    </source>
</evidence>
<evidence type="ECO:0000259" key="1">
    <source>
        <dbReference type="Pfam" id="PF07486"/>
    </source>
</evidence>
<reference evidence="3" key="1">
    <citation type="journal article" date="2019" name="Int. J. Syst. Evol. Microbiol.">
        <title>The Global Catalogue of Microorganisms (GCM) 10K type strain sequencing project: providing services to taxonomists for standard genome sequencing and annotation.</title>
        <authorList>
            <consortium name="The Broad Institute Genomics Platform"/>
            <consortium name="The Broad Institute Genome Sequencing Center for Infectious Disease"/>
            <person name="Wu L."/>
            <person name="Ma J."/>
        </authorList>
    </citation>
    <scope>NUCLEOTIDE SEQUENCE [LARGE SCALE GENOMIC DNA]</scope>
    <source>
        <strain evidence="3">JCM 3369</strain>
    </source>
</reference>
<dbReference type="RefSeq" id="WP_149891030.1">
    <property type="nucleotide sequence ID" value="NZ_JBHUFA010000001.1"/>
</dbReference>
<dbReference type="Proteomes" id="UP001597327">
    <property type="component" value="Unassembled WGS sequence"/>
</dbReference>
<dbReference type="EMBL" id="JBHUFA010000001">
    <property type="protein sequence ID" value="MFD1695213.1"/>
    <property type="molecule type" value="Genomic_DNA"/>
</dbReference>
<sequence length="397" mass="43155">MRRLGLGAPIAFFALTGAIGPQDILSLLAAQKKETPRWMMTLEPAHFASSFAPSIGPDLALADPSKPAGFRDPAEAARIEGPVMMLTAADGSAEAVPVYGLRDVLKGSAPQDLPETIAVNRSTKSDRLISMAPDRHMVDMAAGAVFALPSILDEDSKGDLPKVAFVLPEPMGPMKPLEPGVVVDELAEPHPIEMQKMMMARNAAAASLSLVSAYAPDTLANTKDPFDALFGAAQYEDDMPPPEDPENPHWWAQKPLPASAYSDKEQKCLAEAIYFEARGENEDGQVAVAQVVLNRVKNPAYPDSICGVVYQNQNKRNRCQFSFACDGIPDRISQPASWSTAKKLAKQVTSGERYLKMVDASTHYHATYVAPRWRKSMAKRGQIGLHVFYKTYAGGWK</sequence>